<comment type="caution">
    <text evidence="1">The sequence shown here is derived from an EMBL/GenBank/DDBJ whole genome shotgun (WGS) entry which is preliminary data.</text>
</comment>
<proteinExistence type="predicted"/>
<dbReference type="Proteomes" id="UP000697998">
    <property type="component" value="Unassembled WGS sequence"/>
</dbReference>
<dbReference type="AlphaFoldDB" id="A0A935UEG1"/>
<name>A0A935UEG1_9PROT</name>
<accession>A0A935UEG1</accession>
<evidence type="ECO:0000313" key="1">
    <source>
        <dbReference type="EMBL" id="MBK7673537.1"/>
    </source>
</evidence>
<protein>
    <submittedName>
        <fullName evidence="1">Uncharacterized protein</fullName>
    </submittedName>
</protein>
<organism evidence="1 2">
    <name type="scientific">Candidatus Accumulibacter proximus</name>
    <dbReference type="NCBI Taxonomy" id="2954385"/>
    <lineage>
        <taxon>Bacteria</taxon>
        <taxon>Pseudomonadati</taxon>
        <taxon>Pseudomonadota</taxon>
        <taxon>Betaproteobacteria</taxon>
        <taxon>Candidatus Accumulibacter</taxon>
    </lineage>
</organism>
<evidence type="ECO:0000313" key="2">
    <source>
        <dbReference type="Proteomes" id="UP000697998"/>
    </source>
</evidence>
<gene>
    <name evidence="1" type="ORF">IPJ27_01550</name>
</gene>
<dbReference type="EMBL" id="JADJMH010000001">
    <property type="protein sequence ID" value="MBK7673537.1"/>
    <property type="molecule type" value="Genomic_DNA"/>
</dbReference>
<reference evidence="1 2" key="1">
    <citation type="submission" date="2020-10" db="EMBL/GenBank/DDBJ databases">
        <title>Connecting structure to function with the recovery of over 1000 high-quality activated sludge metagenome-assembled genomes encoding full-length rRNA genes using long-read sequencing.</title>
        <authorList>
            <person name="Singleton C.M."/>
            <person name="Petriglieri F."/>
            <person name="Kristensen J.M."/>
            <person name="Kirkegaard R.H."/>
            <person name="Michaelsen T.Y."/>
            <person name="Andersen M.H."/>
            <person name="Karst S.M."/>
            <person name="Dueholm M.S."/>
            <person name="Nielsen P.H."/>
            <person name="Albertsen M."/>
        </authorList>
    </citation>
    <scope>NUCLEOTIDE SEQUENCE [LARGE SCALE GENOMIC DNA]</scope>
    <source>
        <strain evidence="1">EsbW_18-Q3-R4-48_BATAC.285</strain>
    </source>
</reference>
<sequence length="94" mass="10456">MGSLSSESFDQFLDSLKQAGVEISNENELRERLAEAQRWRFAFATLAANGRPLGIRFQDGSGGINEADIHNTLARFQFPEVLQTTFAASLRAQH</sequence>